<sequence>MKRLIDPLREDKSSYQMAKETAQIILDIAQSSKYQSVQELTKTINKAGKMILEENPLEFSIENVIRKIISIIKDINEQNDKKKNKGFSNLKKLFEKEDANEDLTPANVEDKEEFKAKRTKFIDAIQGLLQELDDLSDTINDYAANHINSGEVILTYGYSETIKLFLIDAKKQRNFEVIVLDGECKQSGQKMAQDLADEGITTSLIPFSSAYAFMSRVNKVFIGAHAIMKNGGVLGRNGILMLTTAAKAYSVPVIVLASAIKLTPHFPFEQNTFNETLNPQEMLPNTVSYNNNETIIVTRFDYVAPEYINLYITNYGEHTPAYIYRLFNEYYQN</sequence>
<dbReference type="eggNOG" id="KOG1465">
    <property type="taxonomic scope" value="Eukaryota"/>
</dbReference>
<evidence type="ECO:0000256" key="7">
    <source>
        <dbReference type="ARBA" id="ARBA00044228"/>
    </source>
</evidence>
<dbReference type="PANTHER" id="PTHR45859">
    <property type="entry name" value="TRANSLATION INITIATION FACTOR EIF-2B SUBUNIT BETA"/>
    <property type="match status" value="1"/>
</dbReference>
<comment type="subunit">
    <text evidence="8">Component of the translation initiation factor 2B (eIF2B) complex which is a heterodecamer of two sets of five different subunits: alpha, beta, gamma, delta and epsilon. Subunits alpha, beta and delta comprise a regulatory subcomplex and subunits epsilon and gamma comprise a catalytic subcomplex. Within the complex, the hexameric regulatory complex resides at the center, with the two heterodimeric catalytic subcomplexes bound on opposite sides.</text>
</comment>
<dbReference type="GeneID" id="7844624"/>
<comment type="similarity">
    <text evidence="2 9">Belongs to the eIF-2B alpha/beta/delta subunits family.</text>
</comment>
<comment type="subcellular location">
    <subcellularLocation>
        <location evidence="1">Cytoplasm</location>
        <location evidence="1">Cytosol</location>
    </subcellularLocation>
</comment>
<evidence type="ECO:0000256" key="1">
    <source>
        <dbReference type="ARBA" id="ARBA00004514"/>
    </source>
</evidence>
<name>Q23KD9_TETTS</name>
<dbReference type="GO" id="GO:0005851">
    <property type="term" value="C:eukaryotic translation initiation factor 2B complex"/>
    <property type="evidence" value="ECO:0007669"/>
    <property type="project" value="TreeGrafter"/>
</dbReference>
<dbReference type="Proteomes" id="UP000009168">
    <property type="component" value="Unassembled WGS sequence"/>
</dbReference>
<dbReference type="AlphaFoldDB" id="Q23KD9"/>
<dbReference type="OrthoDB" id="269919at2759"/>
<keyword evidence="11" id="KW-1185">Reference proteome</keyword>
<reference evidence="11" key="1">
    <citation type="journal article" date="2006" name="PLoS Biol.">
        <title>Macronuclear genome sequence of the ciliate Tetrahymena thermophila, a model eukaryote.</title>
        <authorList>
            <person name="Eisen J.A."/>
            <person name="Coyne R.S."/>
            <person name="Wu M."/>
            <person name="Wu D."/>
            <person name="Thiagarajan M."/>
            <person name="Wortman J.R."/>
            <person name="Badger J.H."/>
            <person name="Ren Q."/>
            <person name="Amedeo P."/>
            <person name="Jones K.M."/>
            <person name="Tallon L.J."/>
            <person name="Delcher A.L."/>
            <person name="Salzberg S.L."/>
            <person name="Silva J.C."/>
            <person name="Haas B.J."/>
            <person name="Majoros W.H."/>
            <person name="Farzad M."/>
            <person name="Carlton J.M."/>
            <person name="Smith R.K. Jr."/>
            <person name="Garg J."/>
            <person name="Pearlman R.E."/>
            <person name="Karrer K.M."/>
            <person name="Sun L."/>
            <person name="Manning G."/>
            <person name="Elde N.C."/>
            <person name="Turkewitz A.P."/>
            <person name="Asai D.J."/>
            <person name="Wilkes D.E."/>
            <person name="Wang Y."/>
            <person name="Cai H."/>
            <person name="Collins K."/>
            <person name="Stewart B.A."/>
            <person name="Lee S.R."/>
            <person name="Wilamowska K."/>
            <person name="Weinberg Z."/>
            <person name="Ruzzo W.L."/>
            <person name="Wloga D."/>
            <person name="Gaertig J."/>
            <person name="Frankel J."/>
            <person name="Tsao C.-C."/>
            <person name="Gorovsky M.A."/>
            <person name="Keeling P.J."/>
            <person name="Waller R.F."/>
            <person name="Patron N.J."/>
            <person name="Cherry J.M."/>
            <person name="Stover N.A."/>
            <person name="Krieger C.J."/>
            <person name="del Toro C."/>
            <person name="Ryder H.F."/>
            <person name="Williamson S.C."/>
            <person name="Barbeau R.A."/>
            <person name="Hamilton E.P."/>
            <person name="Orias E."/>
        </authorList>
    </citation>
    <scope>NUCLEOTIDE SEQUENCE [LARGE SCALE GENOMIC DNA]</scope>
    <source>
        <strain evidence="11">SB210</strain>
    </source>
</reference>
<dbReference type="SUPFAM" id="SSF100950">
    <property type="entry name" value="NagB/RpiA/CoA transferase-like"/>
    <property type="match status" value="1"/>
</dbReference>
<evidence type="ECO:0000256" key="4">
    <source>
        <dbReference type="ARBA" id="ARBA00022540"/>
    </source>
</evidence>
<dbReference type="InParanoid" id="Q23KD9"/>
<evidence type="ECO:0000256" key="6">
    <source>
        <dbReference type="ARBA" id="ARBA00044122"/>
    </source>
</evidence>
<dbReference type="STRING" id="312017.Q23KD9"/>
<evidence type="ECO:0000256" key="5">
    <source>
        <dbReference type="ARBA" id="ARBA00022917"/>
    </source>
</evidence>
<dbReference type="GO" id="GO:0003743">
    <property type="term" value="F:translation initiation factor activity"/>
    <property type="evidence" value="ECO:0007669"/>
    <property type="project" value="UniProtKB-KW"/>
</dbReference>
<dbReference type="Pfam" id="PF01008">
    <property type="entry name" value="IF-2B"/>
    <property type="match status" value="1"/>
</dbReference>
<dbReference type="InterPro" id="IPR037171">
    <property type="entry name" value="NagB/RpiA_transferase-like"/>
</dbReference>
<gene>
    <name evidence="10" type="ORF">TTHERM_00193960</name>
</gene>
<dbReference type="Gene3D" id="3.40.50.10470">
    <property type="entry name" value="Translation initiation factor eif-2b, domain 2"/>
    <property type="match status" value="1"/>
</dbReference>
<evidence type="ECO:0000256" key="8">
    <source>
        <dbReference type="ARBA" id="ARBA00046432"/>
    </source>
</evidence>
<accession>Q23KD9</accession>
<evidence type="ECO:0000256" key="3">
    <source>
        <dbReference type="ARBA" id="ARBA00022490"/>
    </source>
</evidence>
<dbReference type="PANTHER" id="PTHR45859:SF1">
    <property type="entry name" value="TRANSLATION INITIATION FACTOR EIF-2B SUBUNIT BETA"/>
    <property type="match status" value="1"/>
</dbReference>
<evidence type="ECO:0000256" key="9">
    <source>
        <dbReference type="RuleBase" id="RU003814"/>
    </source>
</evidence>
<dbReference type="FunCoup" id="Q23KD9">
    <property type="interactions" value="287"/>
</dbReference>
<evidence type="ECO:0000256" key="2">
    <source>
        <dbReference type="ARBA" id="ARBA00007251"/>
    </source>
</evidence>
<evidence type="ECO:0000313" key="10">
    <source>
        <dbReference type="EMBL" id="EAR96904.2"/>
    </source>
</evidence>
<dbReference type="InterPro" id="IPR051855">
    <property type="entry name" value="eIF2B_beta_subunit"/>
</dbReference>
<keyword evidence="3" id="KW-0963">Cytoplasm</keyword>
<dbReference type="GO" id="GO:0005085">
    <property type="term" value="F:guanyl-nucleotide exchange factor activity"/>
    <property type="evidence" value="ECO:0007669"/>
    <property type="project" value="TreeGrafter"/>
</dbReference>
<dbReference type="RefSeq" id="XP_001017149.2">
    <property type="nucleotide sequence ID" value="XM_001017149.2"/>
</dbReference>
<organism evidence="10 11">
    <name type="scientific">Tetrahymena thermophila (strain SB210)</name>
    <dbReference type="NCBI Taxonomy" id="312017"/>
    <lineage>
        <taxon>Eukaryota</taxon>
        <taxon>Sar</taxon>
        <taxon>Alveolata</taxon>
        <taxon>Ciliophora</taxon>
        <taxon>Intramacronucleata</taxon>
        <taxon>Oligohymenophorea</taxon>
        <taxon>Hymenostomatida</taxon>
        <taxon>Tetrahymenina</taxon>
        <taxon>Tetrahymenidae</taxon>
        <taxon>Tetrahymena</taxon>
    </lineage>
</organism>
<evidence type="ECO:0000313" key="11">
    <source>
        <dbReference type="Proteomes" id="UP000009168"/>
    </source>
</evidence>
<keyword evidence="5" id="KW-0648">Protein biosynthesis</keyword>
<dbReference type="HOGENOM" id="CLU_016218_4_3_1"/>
<keyword evidence="4 10" id="KW-0396">Initiation factor</keyword>
<proteinExistence type="inferred from homology"/>
<dbReference type="GO" id="GO:0005829">
    <property type="term" value="C:cytosol"/>
    <property type="evidence" value="ECO:0007669"/>
    <property type="project" value="UniProtKB-SubCell"/>
</dbReference>
<protein>
    <recommendedName>
        <fullName evidence="6">Translation initiation factor eIF2B subunit beta</fullName>
    </recommendedName>
    <alternativeName>
        <fullName evidence="7">eIF2B GDP-GTP exchange factor subunit beta</fullName>
    </alternativeName>
</protein>
<dbReference type="InterPro" id="IPR042529">
    <property type="entry name" value="IF_2B-like_C"/>
</dbReference>
<dbReference type="EMBL" id="GG662673">
    <property type="protein sequence ID" value="EAR96904.2"/>
    <property type="molecule type" value="Genomic_DNA"/>
</dbReference>
<dbReference type="InterPro" id="IPR000649">
    <property type="entry name" value="IF-2B-related"/>
</dbReference>
<dbReference type="KEGG" id="tet:TTHERM_00193960"/>